<dbReference type="PROSITE" id="PS50093">
    <property type="entry name" value="PKD"/>
    <property type="match status" value="1"/>
</dbReference>
<dbReference type="SUPFAM" id="SSF49265">
    <property type="entry name" value="Fibronectin type III"/>
    <property type="match status" value="1"/>
</dbReference>
<keyword evidence="5" id="KW-1185">Reference proteome</keyword>
<feature type="domain" description="Fibronectin type-III" evidence="3">
    <location>
        <begin position="46"/>
        <end position="139"/>
    </location>
</feature>
<reference evidence="4 5" key="1">
    <citation type="submission" date="2021-05" db="EMBL/GenBank/DDBJ databases">
        <title>The draft genome of Geobacter luticola JCM 17780.</title>
        <authorList>
            <person name="Xu Z."/>
            <person name="Masuda Y."/>
            <person name="Itoh H."/>
            <person name="Senoo K."/>
        </authorList>
    </citation>
    <scope>NUCLEOTIDE SEQUENCE [LARGE SCALE GENOMIC DNA]</scope>
    <source>
        <strain evidence="4 5">JCM 17780</strain>
    </source>
</reference>
<name>A0ABS5S7S6_9BACT</name>
<dbReference type="Gene3D" id="2.60.40.10">
    <property type="entry name" value="Immunoglobulins"/>
    <property type="match status" value="3"/>
</dbReference>
<dbReference type="InterPro" id="IPR036116">
    <property type="entry name" value="FN3_sf"/>
</dbReference>
<evidence type="ECO:0000313" key="4">
    <source>
        <dbReference type="EMBL" id="MBT0651429.1"/>
    </source>
</evidence>
<dbReference type="PANTHER" id="PTHR46708:SF2">
    <property type="entry name" value="FIBRONECTIN TYPE-III DOMAIN-CONTAINING PROTEIN"/>
    <property type="match status" value="1"/>
</dbReference>
<sequence length="715" mass="75481">MKNKHGGSFKSMLLKYAKQVIVLFLSVVFVAFPFTKTAVGAAAPTAPMNLTATVASSKQINLTWQDHATNEASYYVERAPAPAGPWKVIATLSTNVTSYPHSDLTQNTTYYYRVRCKAGNSYSGYSNIANAKTATLAPPTTLSATVVSATKIDLAWADNTPYEANYFIERATSSGGPYKQVGSVGTNVTTYSNTRLTDGTFYHYRVRAYDGTNYSEYSNVVNQTIRTIASSAGPYGSISPYGTTAVDNGASQTFVLNPNNGYHVLDVLVDGISVGAMNSYTFVNVTANHTIDASFAINPNTINAKAIGNGTITPSGGISVNTGASATFTMAPDTNYHIDDVLIDVVSVGPVSTYTFNDVTTNHSIVARFAINTYTITTTSNSNGAISPSGTVRVNSGTDKTFTITPITGSRVIDVLVDGVSVGAISTYTFKNINANHTISASFTASSGNDDTNIYCQGFGSYMVGPSNFGNGIIVPPAGTNAVLITSPSNGSTINGTKTIVKGAMDTTVPILGVIVQVINTSGTINYPAEVNGTYFASEVQLPVDNSTIKVIVTDQNNVQNQDSVTVNATTKSDGVTLQASPNTGIPTLKINNQATHDVSLTSSTGSIANPVSSYSWDFDGAGTNSLTCFSHSTIKASYEQPGLYLTSITVTDTVGTTYTDTVIVNVLDKTAIDAHLQAKWGGMKNALTTGNTSAALNYIHPGSREKFNRAFRTY</sequence>
<dbReference type="InterPro" id="IPR035986">
    <property type="entry name" value="PKD_dom_sf"/>
</dbReference>
<evidence type="ECO:0000259" key="2">
    <source>
        <dbReference type="PROSITE" id="PS50093"/>
    </source>
</evidence>
<evidence type="ECO:0000256" key="1">
    <source>
        <dbReference type="ARBA" id="ARBA00022737"/>
    </source>
</evidence>
<dbReference type="EMBL" id="JAHCVK010000001">
    <property type="protein sequence ID" value="MBT0651429.1"/>
    <property type="molecule type" value="Genomic_DNA"/>
</dbReference>
<protein>
    <submittedName>
        <fullName evidence="4">Fibronectin type III domain-containing protein</fullName>
    </submittedName>
</protein>
<dbReference type="SUPFAM" id="SSF49299">
    <property type="entry name" value="PKD domain"/>
    <property type="match status" value="1"/>
</dbReference>
<proteinExistence type="predicted"/>
<dbReference type="CDD" id="cd00063">
    <property type="entry name" value="FN3"/>
    <property type="match status" value="2"/>
</dbReference>
<comment type="caution">
    <text evidence="4">The sequence shown here is derived from an EMBL/GenBank/DDBJ whole genome shotgun (WGS) entry which is preliminary data.</text>
</comment>
<dbReference type="PROSITE" id="PS50853">
    <property type="entry name" value="FN3"/>
    <property type="match status" value="2"/>
</dbReference>
<dbReference type="InterPro" id="IPR050991">
    <property type="entry name" value="ECM_Regulatory_Proteins"/>
</dbReference>
<feature type="domain" description="PKD" evidence="2">
    <location>
        <begin position="584"/>
        <end position="672"/>
    </location>
</feature>
<dbReference type="InterPro" id="IPR003961">
    <property type="entry name" value="FN3_dom"/>
</dbReference>
<feature type="domain" description="Fibronectin type-III" evidence="3">
    <location>
        <begin position="140"/>
        <end position="230"/>
    </location>
</feature>
<accession>A0ABS5S7S6</accession>
<evidence type="ECO:0000313" key="5">
    <source>
        <dbReference type="Proteomes" id="UP000756860"/>
    </source>
</evidence>
<dbReference type="Pfam" id="PF00041">
    <property type="entry name" value="fn3"/>
    <property type="match status" value="2"/>
</dbReference>
<dbReference type="InterPro" id="IPR013783">
    <property type="entry name" value="Ig-like_fold"/>
</dbReference>
<dbReference type="Proteomes" id="UP000756860">
    <property type="component" value="Unassembled WGS sequence"/>
</dbReference>
<dbReference type="InterPro" id="IPR000601">
    <property type="entry name" value="PKD_dom"/>
</dbReference>
<keyword evidence="1" id="KW-0677">Repeat</keyword>
<organism evidence="4 5">
    <name type="scientific">Geomobilimonas luticola</name>
    <dbReference type="NCBI Taxonomy" id="1114878"/>
    <lineage>
        <taxon>Bacteria</taxon>
        <taxon>Pseudomonadati</taxon>
        <taxon>Thermodesulfobacteriota</taxon>
        <taxon>Desulfuromonadia</taxon>
        <taxon>Geobacterales</taxon>
        <taxon>Geobacteraceae</taxon>
        <taxon>Geomobilimonas</taxon>
    </lineage>
</organism>
<dbReference type="SMART" id="SM00060">
    <property type="entry name" value="FN3"/>
    <property type="match status" value="2"/>
</dbReference>
<dbReference type="RefSeq" id="WP_214173447.1">
    <property type="nucleotide sequence ID" value="NZ_JAHCVK010000001.1"/>
</dbReference>
<evidence type="ECO:0000259" key="3">
    <source>
        <dbReference type="PROSITE" id="PS50853"/>
    </source>
</evidence>
<dbReference type="PANTHER" id="PTHR46708">
    <property type="entry name" value="TENASCIN"/>
    <property type="match status" value="1"/>
</dbReference>
<gene>
    <name evidence="4" type="ORF">KI810_00035</name>
</gene>